<evidence type="ECO:0000256" key="1">
    <source>
        <dbReference type="SAM" id="MobiDB-lite"/>
    </source>
</evidence>
<feature type="compositionally biased region" description="Acidic residues" evidence="1">
    <location>
        <begin position="264"/>
        <end position="282"/>
    </location>
</feature>
<dbReference type="Proteomes" id="UP001642540">
    <property type="component" value="Unassembled WGS sequence"/>
</dbReference>
<evidence type="ECO:0000256" key="2">
    <source>
        <dbReference type="SAM" id="Phobius"/>
    </source>
</evidence>
<keyword evidence="2" id="KW-0812">Transmembrane</keyword>
<feature type="transmembrane region" description="Helical" evidence="2">
    <location>
        <begin position="12"/>
        <end position="36"/>
    </location>
</feature>
<organism evidence="3 4">
    <name type="scientific">Orchesella dallaii</name>
    <dbReference type="NCBI Taxonomy" id="48710"/>
    <lineage>
        <taxon>Eukaryota</taxon>
        <taxon>Metazoa</taxon>
        <taxon>Ecdysozoa</taxon>
        <taxon>Arthropoda</taxon>
        <taxon>Hexapoda</taxon>
        <taxon>Collembola</taxon>
        <taxon>Entomobryomorpha</taxon>
        <taxon>Entomobryoidea</taxon>
        <taxon>Orchesellidae</taxon>
        <taxon>Orchesellinae</taxon>
        <taxon>Orchesella</taxon>
    </lineage>
</organism>
<dbReference type="EMBL" id="CAXLJM020000017">
    <property type="protein sequence ID" value="CAL8083922.1"/>
    <property type="molecule type" value="Genomic_DNA"/>
</dbReference>
<protein>
    <submittedName>
        <fullName evidence="3">Uncharacterized protein</fullName>
    </submittedName>
</protein>
<reference evidence="3 4" key="1">
    <citation type="submission" date="2024-08" db="EMBL/GenBank/DDBJ databases">
        <authorList>
            <person name="Cucini C."/>
            <person name="Frati F."/>
        </authorList>
    </citation>
    <scope>NUCLEOTIDE SEQUENCE [LARGE SCALE GENOMIC DNA]</scope>
</reference>
<comment type="caution">
    <text evidence="3">The sequence shown here is derived from an EMBL/GenBank/DDBJ whole genome shotgun (WGS) entry which is preliminary data.</text>
</comment>
<evidence type="ECO:0000313" key="3">
    <source>
        <dbReference type="EMBL" id="CAL8083922.1"/>
    </source>
</evidence>
<keyword evidence="2" id="KW-1133">Transmembrane helix</keyword>
<evidence type="ECO:0000313" key="4">
    <source>
        <dbReference type="Proteomes" id="UP001642540"/>
    </source>
</evidence>
<proteinExistence type="predicted"/>
<feature type="region of interest" description="Disordered" evidence="1">
    <location>
        <begin position="264"/>
        <end position="299"/>
    </location>
</feature>
<sequence>MTPRYCPSLKASVKAMAVFDCVIVSIAYFIGPVSVIHHLFTKNTAGNYRYNEITGIWQVLVAIAVMIFAITETILSLLRYHASNTKQEAMKRKRLKLWRKLIICCMFLQNIGVILACMSEIIGGNFVFVYLIWLVYKLFDISVVSVFIQYLKLCKISDVSLETIQSLPITSQDTIDPEAQCSTCLAQSFSPPPSYLSIFPVDIQSNGKKKNRRSEEYSVTLENFREEEEEIPQMNLNEFHNLHNNMPNGEAQQPAEEILHADGEEDEVAAEEDEGFDDDDDYVPPPPPRDETPPPPIIEVRRGAWNRNRLFSGYVQVPITPVVFNFHLIS</sequence>
<accession>A0ABP1Q3V4</accession>
<feature type="transmembrane region" description="Helical" evidence="2">
    <location>
        <begin position="101"/>
        <end position="122"/>
    </location>
</feature>
<gene>
    <name evidence="3" type="ORF">ODALV1_LOCUS5638</name>
</gene>
<keyword evidence="4" id="KW-1185">Reference proteome</keyword>
<keyword evidence="2" id="KW-0472">Membrane</keyword>
<feature type="transmembrane region" description="Helical" evidence="2">
    <location>
        <begin position="128"/>
        <end position="151"/>
    </location>
</feature>
<name>A0ABP1Q3V4_9HEXA</name>
<feature type="transmembrane region" description="Helical" evidence="2">
    <location>
        <begin position="56"/>
        <end position="80"/>
    </location>
</feature>
<feature type="compositionally biased region" description="Pro residues" evidence="1">
    <location>
        <begin position="283"/>
        <end position="297"/>
    </location>
</feature>